<dbReference type="AlphaFoldDB" id="A0A081C030"/>
<gene>
    <name evidence="1" type="ORF">U27_04907</name>
</gene>
<reference evidence="1 2" key="1">
    <citation type="journal article" date="2015" name="PeerJ">
        <title>First genomic representation of candidate bacterial phylum KSB3 points to enhanced environmental sensing as a trigger of wastewater bulking.</title>
        <authorList>
            <person name="Sekiguchi Y."/>
            <person name="Ohashi A."/>
            <person name="Parks D.H."/>
            <person name="Yamauchi T."/>
            <person name="Tyson G.W."/>
            <person name="Hugenholtz P."/>
        </authorList>
    </citation>
    <scope>NUCLEOTIDE SEQUENCE [LARGE SCALE GENOMIC DNA]</scope>
</reference>
<protein>
    <submittedName>
        <fullName evidence="1">Uncharacterized protein</fullName>
    </submittedName>
</protein>
<dbReference type="EMBL" id="DF820466">
    <property type="protein sequence ID" value="GAK57935.1"/>
    <property type="molecule type" value="Genomic_DNA"/>
</dbReference>
<organism evidence="1 2">
    <name type="scientific">Vecturithrix granuli</name>
    <dbReference type="NCBI Taxonomy" id="1499967"/>
    <lineage>
        <taxon>Bacteria</taxon>
        <taxon>Candidatus Moduliflexota</taxon>
        <taxon>Candidatus Vecturitrichia</taxon>
        <taxon>Candidatus Vecturitrichales</taxon>
        <taxon>Candidatus Vecturitrichaceae</taxon>
        <taxon>Candidatus Vecturithrix</taxon>
    </lineage>
</organism>
<sequence length="49" mass="5532">MSGTLTRSNEHTMYRESPVSRLLAMRETGVSRYIFIGGVPVCHSIARYT</sequence>
<dbReference type="Proteomes" id="UP000030661">
    <property type="component" value="Unassembled WGS sequence"/>
</dbReference>
<proteinExistence type="predicted"/>
<evidence type="ECO:0000313" key="2">
    <source>
        <dbReference type="Proteomes" id="UP000030661"/>
    </source>
</evidence>
<accession>A0A081C030</accession>
<name>A0A081C030_VECG1</name>
<evidence type="ECO:0000313" key="1">
    <source>
        <dbReference type="EMBL" id="GAK57935.1"/>
    </source>
</evidence>
<keyword evidence="2" id="KW-1185">Reference proteome</keyword>
<dbReference type="HOGENOM" id="CLU_3132686_0_0_0"/>